<dbReference type="GO" id="GO:0016740">
    <property type="term" value="F:transferase activity"/>
    <property type="evidence" value="ECO:0007669"/>
    <property type="project" value="UniProtKB-KW"/>
</dbReference>
<evidence type="ECO:0000313" key="2">
    <source>
        <dbReference type="EMBL" id="RVU02932.1"/>
    </source>
</evidence>
<dbReference type="InterPro" id="IPR001173">
    <property type="entry name" value="Glyco_trans_2-like"/>
</dbReference>
<evidence type="ECO:0000313" key="3">
    <source>
        <dbReference type="Proteomes" id="UP000282759"/>
    </source>
</evidence>
<dbReference type="OrthoDB" id="9771846at2"/>
<comment type="caution">
    <text evidence="2">The sequence shown here is derived from an EMBL/GenBank/DDBJ whole genome shotgun (WGS) entry which is preliminary data.</text>
</comment>
<dbReference type="EMBL" id="SACK01000001">
    <property type="protein sequence ID" value="RVU02932.1"/>
    <property type="molecule type" value="Genomic_DNA"/>
</dbReference>
<dbReference type="Pfam" id="PF00535">
    <property type="entry name" value="Glycos_transf_2"/>
    <property type="match status" value="1"/>
</dbReference>
<name>A0A3S2VAN1_9SPHI</name>
<organism evidence="2 3">
    <name type="scientific">Mucilaginibacter limnophilus</name>
    <dbReference type="NCBI Taxonomy" id="1932778"/>
    <lineage>
        <taxon>Bacteria</taxon>
        <taxon>Pseudomonadati</taxon>
        <taxon>Bacteroidota</taxon>
        <taxon>Sphingobacteriia</taxon>
        <taxon>Sphingobacteriales</taxon>
        <taxon>Sphingobacteriaceae</taxon>
        <taxon>Mucilaginibacter</taxon>
    </lineage>
</organism>
<gene>
    <name evidence="2" type="ORF">EOD41_03060</name>
</gene>
<evidence type="ECO:0000259" key="1">
    <source>
        <dbReference type="Pfam" id="PF00535"/>
    </source>
</evidence>
<protein>
    <submittedName>
        <fullName evidence="2">Glycosyltransferase family 2 protein</fullName>
    </submittedName>
</protein>
<keyword evidence="2" id="KW-0808">Transferase</keyword>
<keyword evidence="3" id="KW-1185">Reference proteome</keyword>
<dbReference type="PANTHER" id="PTHR43179">
    <property type="entry name" value="RHAMNOSYLTRANSFERASE WBBL"/>
    <property type="match status" value="1"/>
</dbReference>
<dbReference type="SUPFAM" id="SSF53448">
    <property type="entry name" value="Nucleotide-diphospho-sugar transferases"/>
    <property type="match status" value="1"/>
</dbReference>
<dbReference type="PANTHER" id="PTHR43179:SF7">
    <property type="entry name" value="RHAMNOSYLTRANSFERASE WBBL"/>
    <property type="match status" value="1"/>
</dbReference>
<dbReference type="Gene3D" id="3.90.550.10">
    <property type="entry name" value="Spore Coat Polysaccharide Biosynthesis Protein SpsA, Chain A"/>
    <property type="match status" value="1"/>
</dbReference>
<reference evidence="2 3" key="1">
    <citation type="submission" date="2019-01" db="EMBL/GenBank/DDBJ databases">
        <authorList>
            <person name="Chen W.-M."/>
        </authorList>
    </citation>
    <scope>NUCLEOTIDE SEQUENCE [LARGE SCALE GENOMIC DNA]</scope>
    <source>
        <strain evidence="2 3">YBJ-36</strain>
    </source>
</reference>
<dbReference type="RefSeq" id="WP_127703297.1">
    <property type="nucleotide sequence ID" value="NZ_SACK01000001.1"/>
</dbReference>
<dbReference type="InterPro" id="IPR029044">
    <property type="entry name" value="Nucleotide-diphossugar_trans"/>
</dbReference>
<dbReference type="Proteomes" id="UP000282759">
    <property type="component" value="Unassembled WGS sequence"/>
</dbReference>
<sequence>MKLSVIVVSHNLDMWLRQCIGSLVSACKYIDYELIVVDNASNDSSAAMVQQEFPNARLIKNDKNVGTAKAYNQGIGLSRGEYVLLVSPDTLTKKKTLEKLISFMDDHYAVAGSTVRMVNPHGEFLPFSKNGLGKSWSRLIRWTGLGKYFPKSHLYPQKNNHISNEYETAEIDVLNCAFMMLRRSVLNKVGMFDERFKSFGYNIDLSFRLKTEGFKNYYFPKTYIINFNVQPQHGFKYFRHFYGAMFIFVAKYLFEAPKLTLGRVPQAYSPRYEVEQ</sequence>
<proteinExistence type="predicted"/>
<feature type="domain" description="Glycosyltransferase 2-like" evidence="1">
    <location>
        <begin position="4"/>
        <end position="188"/>
    </location>
</feature>
<accession>A0A3S2VAN1</accession>
<dbReference type="CDD" id="cd04186">
    <property type="entry name" value="GT_2_like_c"/>
    <property type="match status" value="1"/>
</dbReference>
<dbReference type="AlphaFoldDB" id="A0A3S2VAN1"/>